<dbReference type="InterPro" id="IPR019734">
    <property type="entry name" value="TPR_rpt"/>
</dbReference>
<keyword evidence="6" id="KW-1185">Reference proteome</keyword>
<dbReference type="PANTHER" id="PTHR22904">
    <property type="entry name" value="TPR REPEAT CONTAINING PROTEIN"/>
    <property type="match status" value="1"/>
</dbReference>
<feature type="compositionally biased region" description="Basic and acidic residues" evidence="4">
    <location>
        <begin position="190"/>
        <end position="210"/>
    </location>
</feature>
<proteinExistence type="predicted"/>
<dbReference type="InterPro" id="IPR013105">
    <property type="entry name" value="TPR_2"/>
</dbReference>
<dbReference type="PANTHER" id="PTHR22904:SF513">
    <property type="match status" value="1"/>
</dbReference>
<feature type="region of interest" description="Disordered" evidence="4">
    <location>
        <begin position="1"/>
        <end position="32"/>
    </location>
</feature>
<accession>A0A0S4IZ49</accession>
<dbReference type="OrthoDB" id="2423701at2759"/>
<dbReference type="SMART" id="SM00028">
    <property type="entry name" value="TPR"/>
    <property type="match status" value="2"/>
</dbReference>
<dbReference type="GO" id="GO:0051879">
    <property type="term" value="F:Hsp90 protein binding"/>
    <property type="evidence" value="ECO:0007669"/>
    <property type="project" value="TreeGrafter"/>
</dbReference>
<dbReference type="SUPFAM" id="SSF48452">
    <property type="entry name" value="TPR-like"/>
    <property type="match status" value="1"/>
</dbReference>
<evidence type="ECO:0000313" key="6">
    <source>
        <dbReference type="Proteomes" id="UP000051952"/>
    </source>
</evidence>
<name>A0A0S4IZ49_BODSA</name>
<dbReference type="InterPro" id="IPR011990">
    <property type="entry name" value="TPR-like_helical_dom_sf"/>
</dbReference>
<evidence type="ECO:0000256" key="4">
    <source>
        <dbReference type="SAM" id="MobiDB-lite"/>
    </source>
</evidence>
<evidence type="ECO:0000313" key="5">
    <source>
        <dbReference type="EMBL" id="CUG62989.1"/>
    </source>
</evidence>
<feature type="region of interest" description="Disordered" evidence="4">
    <location>
        <begin position="168"/>
        <end position="210"/>
    </location>
</feature>
<keyword evidence="2 3" id="KW-0802">TPR repeat</keyword>
<keyword evidence="1" id="KW-0677">Repeat</keyword>
<organism evidence="5 6">
    <name type="scientific">Bodo saltans</name>
    <name type="common">Flagellated protozoan</name>
    <dbReference type="NCBI Taxonomy" id="75058"/>
    <lineage>
        <taxon>Eukaryota</taxon>
        <taxon>Discoba</taxon>
        <taxon>Euglenozoa</taxon>
        <taxon>Kinetoplastea</taxon>
        <taxon>Metakinetoplastina</taxon>
        <taxon>Eubodonida</taxon>
        <taxon>Bodonidae</taxon>
        <taxon>Bodo</taxon>
    </lineage>
</organism>
<dbReference type="OMA" id="WFKAHLR"/>
<dbReference type="PROSITE" id="PS50005">
    <property type="entry name" value="TPR"/>
    <property type="match status" value="2"/>
</dbReference>
<dbReference type="VEuPathDB" id="TriTrypDB:BSAL_82235"/>
<dbReference type="EMBL" id="CYKH01000904">
    <property type="protein sequence ID" value="CUG62989.1"/>
    <property type="molecule type" value="Genomic_DNA"/>
</dbReference>
<feature type="repeat" description="TPR" evidence="3">
    <location>
        <begin position="41"/>
        <end position="74"/>
    </location>
</feature>
<dbReference type="Proteomes" id="UP000051952">
    <property type="component" value="Unassembled WGS sequence"/>
</dbReference>
<evidence type="ECO:0000256" key="3">
    <source>
        <dbReference type="PROSITE-ProRule" id="PRU00339"/>
    </source>
</evidence>
<reference evidence="6" key="1">
    <citation type="submission" date="2015-09" db="EMBL/GenBank/DDBJ databases">
        <authorList>
            <consortium name="Pathogen Informatics"/>
        </authorList>
    </citation>
    <scope>NUCLEOTIDE SEQUENCE [LARGE SCALE GENOMIC DNA]</scope>
    <source>
        <strain evidence="6">Lake Konstanz</strain>
    </source>
</reference>
<dbReference type="Pfam" id="PF07719">
    <property type="entry name" value="TPR_2"/>
    <property type="match status" value="1"/>
</dbReference>
<evidence type="ECO:0000256" key="1">
    <source>
        <dbReference type="ARBA" id="ARBA00022737"/>
    </source>
</evidence>
<dbReference type="AlphaFoldDB" id="A0A0S4IZ49"/>
<evidence type="ECO:0000256" key="2">
    <source>
        <dbReference type="ARBA" id="ARBA00022803"/>
    </source>
</evidence>
<gene>
    <name evidence="5" type="ORF">BSAL_82235</name>
</gene>
<feature type="compositionally biased region" description="Basic and acidic residues" evidence="4">
    <location>
        <begin position="1"/>
        <end position="25"/>
    </location>
</feature>
<feature type="repeat" description="TPR" evidence="3">
    <location>
        <begin position="112"/>
        <end position="145"/>
    </location>
</feature>
<sequence length="326" mass="36192">MSVPARGRDDVIFGAKEKKKDKPLSDELQSSVNGISSDATSEEYKAIGNQCFAWGNFSSAIKMYTKALEKDPDNEVLLSNRSASYVQSPLLAGPSLALKDAEKAIQLKPTWFKSHLRKADALFAQKKIQQALESYEKVLELEPACQTALDSRACCRRELLIAGEHVERDERDAASSPPRSAGDTFTYNSETHKKEKKAVSAEERAEAEKHLDTETLVKTWTKDTSMAEDKTACKKRTVDLNTADRDAGKSYKEQLMNNFRKKVTDDTTLSDTITRRQESDSLRGDGLDFRRDADAAKRKLGGGTDGIGMAISAEAYKANQYKSSVW</sequence>
<dbReference type="Gene3D" id="1.25.40.10">
    <property type="entry name" value="Tetratricopeptide repeat domain"/>
    <property type="match status" value="1"/>
</dbReference>
<protein>
    <submittedName>
        <fullName evidence="5">Uncharacterized protein</fullName>
    </submittedName>
</protein>